<comment type="caution">
    <text evidence="1">The sequence shown here is derived from an EMBL/GenBank/DDBJ whole genome shotgun (WGS) entry which is preliminary data.</text>
</comment>
<protein>
    <submittedName>
        <fullName evidence="1">Uncharacterized protein</fullName>
    </submittedName>
</protein>
<proteinExistence type="predicted"/>
<keyword evidence="2" id="KW-1185">Reference proteome</keyword>
<dbReference type="Proteomes" id="UP001642540">
    <property type="component" value="Unassembled WGS sequence"/>
</dbReference>
<name>A0ABP1PRB3_9HEXA</name>
<gene>
    <name evidence="1" type="ORF">ODALV1_LOCUS1796</name>
</gene>
<evidence type="ECO:0000313" key="1">
    <source>
        <dbReference type="EMBL" id="CAL8071605.1"/>
    </source>
</evidence>
<dbReference type="EMBL" id="CAXLJM020000006">
    <property type="protein sequence ID" value="CAL8071605.1"/>
    <property type="molecule type" value="Genomic_DNA"/>
</dbReference>
<organism evidence="1 2">
    <name type="scientific">Orchesella dallaii</name>
    <dbReference type="NCBI Taxonomy" id="48710"/>
    <lineage>
        <taxon>Eukaryota</taxon>
        <taxon>Metazoa</taxon>
        <taxon>Ecdysozoa</taxon>
        <taxon>Arthropoda</taxon>
        <taxon>Hexapoda</taxon>
        <taxon>Collembola</taxon>
        <taxon>Entomobryomorpha</taxon>
        <taxon>Entomobryoidea</taxon>
        <taxon>Orchesellidae</taxon>
        <taxon>Orchesellinae</taxon>
        <taxon>Orchesella</taxon>
    </lineage>
</organism>
<sequence length="344" mass="40197">MLGEIQIVQSSEFLEFFKLFREANINNWDNANCILALVHWITLKKDYLLFIPGRKSASTEYLDYFSKRIRTNRDGSRVGFFTYIHKHTGLKKILEFHEANTTRNKLISFVWQDNMREQDRGIFYDRNIPIHLFIRDLNGETPKEVYDIHRIWMLTTMINVGLVSERHLKKAYIMTAKDAAQCENQKTYLSQLLQSDCSDYSDPTDREYLDTWWALDGNSSLAFIAFHIHKVVINFDSMFNLSLHEEGSKKPRCYVESNGKRILEAFYLNASSLKLTKLTILEVGNHGTEGAVTIDFGGQTMKLYEREYVRNGELDCENLWKLTTKISVNLLTKLTMDKLKELLK</sequence>
<accession>A0ABP1PRB3</accession>
<evidence type="ECO:0000313" key="2">
    <source>
        <dbReference type="Proteomes" id="UP001642540"/>
    </source>
</evidence>
<reference evidence="1 2" key="1">
    <citation type="submission" date="2024-08" db="EMBL/GenBank/DDBJ databases">
        <authorList>
            <person name="Cucini C."/>
            <person name="Frati F."/>
        </authorList>
    </citation>
    <scope>NUCLEOTIDE SEQUENCE [LARGE SCALE GENOMIC DNA]</scope>
</reference>